<dbReference type="PANTHER" id="PTHR30469:SF15">
    <property type="entry name" value="HLYD FAMILY OF SECRETION PROTEINS"/>
    <property type="match status" value="1"/>
</dbReference>
<protein>
    <submittedName>
        <fullName evidence="6">RND transporter</fullName>
    </submittedName>
</protein>
<sequence length="312" mass="33214">DYIDQVRQSESGLKSAQAKLADTKAGARTEDLQRLQSGVDQAKAILDTAQKSYDRMKSLFDTGAISQADLEKASLELDKARTGYDQTKSALDLAKAGATGNTIAALQAEVDRLKASADLTRNTLGSTTITSPISGVVARRSIDPGEMASPSVPLLTIVKMDDVKVESSVPQDQINQIKVGAQVQVKVSGIDSKTYSGIVDFVSPVSDPNSSTFPVKIKVKNEDGSLRAGMLAEVYLAGQAQSEIRLPSSAVVKKENKTYIYKVDGDIVHQTEITADESGSDWVVVKNGVSLNDQVVLNPADSLADGSKVRLN</sequence>
<evidence type="ECO:0000256" key="2">
    <source>
        <dbReference type="SAM" id="MobiDB-lite"/>
    </source>
</evidence>
<feature type="region of interest" description="Disordered" evidence="2">
    <location>
        <begin position="1"/>
        <end position="20"/>
    </location>
</feature>
<dbReference type="Gene3D" id="1.10.287.470">
    <property type="entry name" value="Helix hairpin bin"/>
    <property type="match status" value="1"/>
</dbReference>
<comment type="similarity">
    <text evidence="1">Belongs to the membrane fusion protein (MFP) (TC 8.A.1) family.</text>
</comment>
<dbReference type="Proteomes" id="UP000030377">
    <property type="component" value="Unassembled WGS sequence"/>
</dbReference>
<evidence type="ECO:0000259" key="3">
    <source>
        <dbReference type="Pfam" id="PF25881"/>
    </source>
</evidence>
<dbReference type="Gene3D" id="2.40.420.20">
    <property type="match status" value="1"/>
</dbReference>
<evidence type="ECO:0000313" key="7">
    <source>
        <dbReference type="Proteomes" id="UP000030377"/>
    </source>
</evidence>
<name>A0A0A3XIH7_BRAJP</name>
<dbReference type="InterPro" id="IPR059052">
    <property type="entry name" value="HH_YbhG-like"/>
</dbReference>
<dbReference type="Pfam" id="PF25954">
    <property type="entry name" value="Beta-barrel_RND_2"/>
    <property type="match status" value="1"/>
</dbReference>
<dbReference type="SUPFAM" id="SSF111369">
    <property type="entry name" value="HlyD-like secretion proteins"/>
    <property type="match status" value="1"/>
</dbReference>
<dbReference type="AlphaFoldDB" id="A0A0A3XIH7"/>
<dbReference type="Gene3D" id="2.40.30.170">
    <property type="match status" value="1"/>
</dbReference>
<feature type="domain" description="YknX-like C-terminal permuted SH3-like" evidence="5">
    <location>
        <begin position="244"/>
        <end position="310"/>
    </location>
</feature>
<evidence type="ECO:0000313" key="6">
    <source>
        <dbReference type="EMBL" id="KGT72956.1"/>
    </source>
</evidence>
<feature type="compositionally biased region" description="Polar residues" evidence="2">
    <location>
        <begin position="1"/>
        <end position="14"/>
    </location>
</feature>
<dbReference type="EMBL" id="JRPN01000086">
    <property type="protein sequence ID" value="KGT72956.1"/>
    <property type="molecule type" value="Genomic_DNA"/>
</dbReference>
<feature type="domain" description="CusB-like beta-barrel" evidence="4">
    <location>
        <begin position="165"/>
        <end position="239"/>
    </location>
</feature>
<dbReference type="PANTHER" id="PTHR30469">
    <property type="entry name" value="MULTIDRUG RESISTANCE PROTEIN MDTA"/>
    <property type="match status" value="1"/>
</dbReference>
<comment type="caution">
    <text evidence="6">The sequence shown here is derived from an EMBL/GenBank/DDBJ whole genome shotgun (WGS) entry which is preliminary data.</text>
</comment>
<dbReference type="InterPro" id="IPR058637">
    <property type="entry name" value="YknX-like_C"/>
</dbReference>
<proteinExistence type="inferred from homology"/>
<evidence type="ECO:0000256" key="1">
    <source>
        <dbReference type="ARBA" id="ARBA00009477"/>
    </source>
</evidence>
<dbReference type="Pfam" id="PF25989">
    <property type="entry name" value="YknX_C"/>
    <property type="match status" value="1"/>
</dbReference>
<feature type="domain" description="YbhG-like alpha-helical hairpin" evidence="3">
    <location>
        <begin position="1"/>
        <end position="115"/>
    </location>
</feature>
<dbReference type="InterPro" id="IPR006143">
    <property type="entry name" value="RND_pump_MFP"/>
</dbReference>
<accession>A0A0A3XIH7</accession>
<evidence type="ECO:0000259" key="4">
    <source>
        <dbReference type="Pfam" id="PF25954"/>
    </source>
</evidence>
<dbReference type="Pfam" id="PF25881">
    <property type="entry name" value="HH_YBHG"/>
    <property type="match status" value="1"/>
</dbReference>
<feature type="non-terminal residue" evidence="6">
    <location>
        <position position="1"/>
    </location>
</feature>
<dbReference type="InterPro" id="IPR058792">
    <property type="entry name" value="Beta-barrel_RND_2"/>
</dbReference>
<dbReference type="GO" id="GO:0015562">
    <property type="term" value="F:efflux transmembrane transporter activity"/>
    <property type="evidence" value="ECO:0007669"/>
    <property type="project" value="InterPro"/>
</dbReference>
<dbReference type="NCBIfam" id="TIGR01730">
    <property type="entry name" value="RND_mfp"/>
    <property type="match status" value="1"/>
</dbReference>
<organism evidence="6 7">
    <name type="scientific">Bradyrhizobium japonicum</name>
    <dbReference type="NCBI Taxonomy" id="375"/>
    <lineage>
        <taxon>Bacteria</taxon>
        <taxon>Pseudomonadati</taxon>
        <taxon>Pseudomonadota</taxon>
        <taxon>Alphaproteobacteria</taxon>
        <taxon>Hyphomicrobiales</taxon>
        <taxon>Nitrobacteraceae</taxon>
        <taxon>Bradyrhizobium</taxon>
    </lineage>
</organism>
<dbReference type="SUPFAM" id="SSF56954">
    <property type="entry name" value="Outer membrane efflux proteins (OEP)"/>
    <property type="match status" value="1"/>
</dbReference>
<evidence type="ECO:0000259" key="5">
    <source>
        <dbReference type="Pfam" id="PF25989"/>
    </source>
</evidence>
<gene>
    <name evidence="6" type="ORF">MA20_47260</name>
</gene>
<dbReference type="GO" id="GO:1990281">
    <property type="term" value="C:efflux pump complex"/>
    <property type="evidence" value="ECO:0007669"/>
    <property type="project" value="TreeGrafter"/>
</dbReference>
<reference evidence="6 7" key="1">
    <citation type="submission" date="2014-09" db="EMBL/GenBank/DDBJ databases">
        <title>Draft genome of Bradyrhizobium japonicum Is-34.</title>
        <authorList>
            <person name="Tsurumaru H."/>
            <person name="Yamakawa T."/>
            <person name="Hashimoto S."/>
            <person name="Okizaki K."/>
            <person name="Kanesaki Y."/>
            <person name="Yoshikawa H."/>
            <person name="Yajima S."/>
        </authorList>
    </citation>
    <scope>NUCLEOTIDE SEQUENCE [LARGE SCALE GENOMIC DNA]</scope>
    <source>
        <strain evidence="6 7">Is-34</strain>
    </source>
</reference>